<dbReference type="SUPFAM" id="SSF51695">
    <property type="entry name" value="PLC-like phosphodiesterases"/>
    <property type="match status" value="1"/>
</dbReference>
<evidence type="ECO:0000256" key="1">
    <source>
        <dbReference type="SAM" id="Phobius"/>
    </source>
</evidence>
<keyword evidence="1" id="KW-1133">Transmembrane helix</keyword>
<reference evidence="3" key="1">
    <citation type="submission" date="2018-05" db="EMBL/GenBank/DDBJ databases">
        <authorList>
            <person name="Lanie J.A."/>
            <person name="Ng W.-L."/>
            <person name="Kazmierczak K.M."/>
            <person name="Andrzejewski T.M."/>
            <person name="Davidsen T.M."/>
            <person name="Wayne K.J."/>
            <person name="Tettelin H."/>
            <person name="Glass J.I."/>
            <person name="Rusch D."/>
            <person name="Podicherti R."/>
            <person name="Tsui H.-C.T."/>
            <person name="Winkler M.E."/>
        </authorList>
    </citation>
    <scope>NUCLEOTIDE SEQUENCE</scope>
</reference>
<sequence>MFFQGHRNFPAMVLQFILLLLFIMFYTYRARWNPIRPEFYPQKETVIVGHRGAPTLAPENTIESFTKAFETGVEGIELDVQLSKDGKLVVFHDCNLYNISGSPDQIEEMDYLEIRDLPNQNNCKIPLLEEVLEICPKDKFINIEIKTRHYSNIQLVKKVLTMVQKYE</sequence>
<dbReference type="Gene3D" id="3.20.20.190">
    <property type="entry name" value="Phosphatidylinositol (PI) phosphodiesterase"/>
    <property type="match status" value="1"/>
</dbReference>
<dbReference type="InterPro" id="IPR017946">
    <property type="entry name" value="PLC-like_Pdiesterase_TIM-brl"/>
</dbReference>
<dbReference type="PANTHER" id="PTHR46211:SF1">
    <property type="entry name" value="GLYCEROPHOSPHODIESTER PHOSPHODIESTERASE, CYTOPLASMIC"/>
    <property type="match status" value="1"/>
</dbReference>
<dbReference type="GO" id="GO:0006629">
    <property type="term" value="P:lipid metabolic process"/>
    <property type="evidence" value="ECO:0007669"/>
    <property type="project" value="InterPro"/>
</dbReference>
<proteinExistence type="predicted"/>
<dbReference type="PANTHER" id="PTHR46211">
    <property type="entry name" value="GLYCEROPHOSPHORYL DIESTER PHOSPHODIESTERASE"/>
    <property type="match status" value="1"/>
</dbReference>
<name>A0A382ISM7_9ZZZZ</name>
<dbReference type="PROSITE" id="PS51704">
    <property type="entry name" value="GP_PDE"/>
    <property type="match status" value="1"/>
</dbReference>
<accession>A0A382ISM7</accession>
<dbReference type="InterPro" id="IPR030395">
    <property type="entry name" value="GP_PDE_dom"/>
</dbReference>
<organism evidence="3">
    <name type="scientific">marine metagenome</name>
    <dbReference type="NCBI Taxonomy" id="408172"/>
    <lineage>
        <taxon>unclassified sequences</taxon>
        <taxon>metagenomes</taxon>
        <taxon>ecological metagenomes</taxon>
    </lineage>
</organism>
<feature type="non-terminal residue" evidence="3">
    <location>
        <position position="167"/>
    </location>
</feature>
<keyword evidence="1" id="KW-0812">Transmembrane</keyword>
<keyword evidence="1" id="KW-0472">Membrane</keyword>
<dbReference type="Pfam" id="PF03009">
    <property type="entry name" value="GDPD"/>
    <property type="match status" value="1"/>
</dbReference>
<dbReference type="GO" id="GO:0008081">
    <property type="term" value="F:phosphoric diester hydrolase activity"/>
    <property type="evidence" value="ECO:0007669"/>
    <property type="project" value="InterPro"/>
</dbReference>
<feature type="domain" description="GP-PDE" evidence="2">
    <location>
        <begin position="45"/>
        <end position="167"/>
    </location>
</feature>
<evidence type="ECO:0000259" key="2">
    <source>
        <dbReference type="PROSITE" id="PS51704"/>
    </source>
</evidence>
<feature type="transmembrane region" description="Helical" evidence="1">
    <location>
        <begin position="12"/>
        <end position="28"/>
    </location>
</feature>
<dbReference type="AlphaFoldDB" id="A0A382ISM7"/>
<gene>
    <name evidence="3" type="ORF">METZ01_LOCUS255718</name>
</gene>
<dbReference type="EMBL" id="UINC01069466">
    <property type="protein sequence ID" value="SVC02864.1"/>
    <property type="molecule type" value="Genomic_DNA"/>
</dbReference>
<evidence type="ECO:0000313" key="3">
    <source>
        <dbReference type="EMBL" id="SVC02864.1"/>
    </source>
</evidence>
<dbReference type="PROSITE" id="PS50007">
    <property type="entry name" value="PIPLC_X_DOMAIN"/>
    <property type="match status" value="1"/>
</dbReference>
<protein>
    <recommendedName>
        <fullName evidence="2">GP-PDE domain-containing protein</fullName>
    </recommendedName>
</protein>